<feature type="non-terminal residue" evidence="1">
    <location>
        <position position="119"/>
    </location>
</feature>
<comment type="caution">
    <text evidence="1">The sequence shown here is derived from an EMBL/GenBank/DDBJ whole genome shotgun (WGS) entry which is preliminary data.</text>
</comment>
<sequence length="119" mass="13393">LLLMNVRIKISQGAKEIKVTVGCPNYLMTSVFFFAMEGRGNINLHLCSGTCCLFYDILCCRTCSEFLLHTYRRPAIPLNDCERPGLEESPNRPFLYASSCHDVVTPFSVHETTFHVGGK</sequence>
<accession>A0AAD7ZIZ5</accession>
<proteinExistence type="predicted"/>
<gene>
    <name evidence="1" type="ORF">L9F63_023843</name>
</gene>
<feature type="non-terminal residue" evidence="1">
    <location>
        <position position="1"/>
    </location>
</feature>
<evidence type="ECO:0000313" key="1">
    <source>
        <dbReference type="EMBL" id="KAJ9580982.1"/>
    </source>
</evidence>
<dbReference type="EMBL" id="JASPKZ010008070">
    <property type="protein sequence ID" value="KAJ9580982.1"/>
    <property type="molecule type" value="Genomic_DNA"/>
</dbReference>
<protein>
    <submittedName>
        <fullName evidence="1">Uncharacterized protein</fullName>
    </submittedName>
</protein>
<dbReference type="Proteomes" id="UP001233999">
    <property type="component" value="Unassembled WGS sequence"/>
</dbReference>
<reference evidence="1" key="2">
    <citation type="submission" date="2023-05" db="EMBL/GenBank/DDBJ databases">
        <authorList>
            <person name="Fouks B."/>
        </authorList>
    </citation>
    <scope>NUCLEOTIDE SEQUENCE</scope>
    <source>
        <strain evidence="1">Stay&amp;Tobe</strain>
        <tissue evidence="1">Testes</tissue>
    </source>
</reference>
<name>A0AAD7ZIZ5_DIPPU</name>
<keyword evidence="2" id="KW-1185">Reference proteome</keyword>
<dbReference type="AlphaFoldDB" id="A0AAD7ZIZ5"/>
<evidence type="ECO:0000313" key="2">
    <source>
        <dbReference type="Proteomes" id="UP001233999"/>
    </source>
</evidence>
<organism evidence="1 2">
    <name type="scientific">Diploptera punctata</name>
    <name type="common">Pacific beetle cockroach</name>
    <dbReference type="NCBI Taxonomy" id="6984"/>
    <lineage>
        <taxon>Eukaryota</taxon>
        <taxon>Metazoa</taxon>
        <taxon>Ecdysozoa</taxon>
        <taxon>Arthropoda</taxon>
        <taxon>Hexapoda</taxon>
        <taxon>Insecta</taxon>
        <taxon>Pterygota</taxon>
        <taxon>Neoptera</taxon>
        <taxon>Polyneoptera</taxon>
        <taxon>Dictyoptera</taxon>
        <taxon>Blattodea</taxon>
        <taxon>Blaberoidea</taxon>
        <taxon>Blaberidae</taxon>
        <taxon>Diplopterinae</taxon>
        <taxon>Diploptera</taxon>
    </lineage>
</organism>
<reference evidence="1" key="1">
    <citation type="journal article" date="2023" name="IScience">
        <title>Live-bearing cockroach genome reveals convergent evolutionary mechanisms linked to viviparity in insects and beyond.</title>
        <authorList>
            <person name="Fouks B."/>
            <person name="Harrison M.C."/>
            <person name="Mikhailova A.A."/>
            <person name="Marchal E."/>
            <person name="English S."/>
            <person name="Carruthers M."/>
            <person name="Jennings E.C."/>
            <person name="Chiamaka E.L."/>
            <person name="Frigard R.A."/>
            <person name="Pippel M."/>
            <person name="Attardo G.M."/>
            <person name="Benoit J.B."/>
            <person name="Bornberg-Bauer E."/>
            <person name="Tobe S.S."/>
        </authorList>
    </citation>
    <scope>NUCLEOTIDE SEQUENCE</scope>
    <source>
        <strain evidence="1">Stay&amp;Tobe</strain>
    </source>
</reference>